<proteinExistence type="predicted"/>
<reference evidence="1 2" key="1">
    <citation type="submission" date="2019-01" db="EMBL/GenBank/DDBJ databases">
        <authorList>
            <consortium name="Pathogen Informatics"/>
        </authorList>
    </citation>
    <scope>NUCLEOTIDE SEQUENCE [LARGE SCALE GENOMIC DNA]</scope>
    <source>
        <strain evidence="1 2">NCTC10168</strain>
    </source>
</reference>
<protein>
    <recommendedName>
        <fullName evidence="3">Thioredoxin</fullName>
    </recommendedName>
</protein>
<organism evidence="1 2">
    <name type="scientific">Mycoplasmopsis maculosa</name>
    <dbReference type="NCBI Taxonomy" id="114885"/>
    <lineage>
        <taxon>Bacteria</taxon>
        <taxon>Bacillati</taxon>
        <taxon>Mycoplasmatota</taxon>
        <taxon>Mycoplasmoidales</taxon>
        <taxon>Metamycoplasmataceae</taxon>
        <taxon>Mycoplasmopsis</taxon>
    </lineage>
</organism>
<dbReference type="InterPro" id="IPR036249">
    <property type="entry name" value="Thioredoxin-like_sf"/>
</dbReference>
<evidence type="ECO:0000313" key="1">
    <source>
        <dbReference type="EMBL" id="VEU75185.1"/>
    </source>
</evidence>
<name>A0A449B3P0_9BACT</name>
<evidence type="ECO:0008006" key="3">
    <source>
        <dbReference type="Google" id="ProtNLM"/>
    </source>
</evidence>
<dbReference type="Gene3D" id="3.40.30.10">
    <property type="entry name" value="Glutaredoxin"/>
    <property type="match status" value="1"/>
</dbReference>
<keyword evidence="2" id="KW-1185">Reference proteome</keyword>
<dbReference type="EMBL" id="LR215037">
    <property type="protein sequence ID" value="VEU75185.1"/>
    <property type="molecule type" value="Genomic_DNA"/>
</dbReference>
<dbReference type="KEGG" id="mmau:NCTC10168_00099"/>
<dbReference type="AlphaFoldDB" id="A0A449B3P0"/>
<dbReference type="Proteomes" id="UP000290243">
    <property type="component" value="Chromosome"/>
</dbReference>
<accession>A0A449B3P0</accession>
<dbReference type="OrthoDB" id="7629852at2"/>
<dbReference type="RefSeq" id="WP_129646075.1">
    <property type="nucleotide sequence ID" value="NZ_LR215037.1"/>
</dbReference>
<sequence length="113" mass="13654">MDKITWEDALNNIQNKKNKNKVFFIFFTLPNFSNVEVMKKVIIQLSNDFIDNKNVIFYEIDANEAKLYLTLESRFKVFQIPCYTVIKNDFIFYNGYNFYPKEILKDWILELLD</sequence>
<evidence type="ECO:0000313" key="2">
    <source>
        <dbReference type="Proteomes" id="UP000290243"/>
    </source>
</evidence>
<dbReference type="SUPFAM" id="SSF52833">
    <property type="entry name" value="Thioredoxin-like"/>
    <property type="match status" value="1"/>
</dbReference>
<gene>
    <name evidence="1" type="ORF">NCTC10168_00099</name>
</gene>